<name>A0ABD0XV12_9HEMI</name>
<feature type="region of interest" description="Disordered" evidence="1">
    <location>
        <begin position="236"/>
        <end position="430"/>
    </location>
</feature>
<protein>
    <submittedName>
        <fullName evidence="2">Uncharacterized protein</fullName>
    </submittedName>
</protein>
<dbReference type="Gene3D" id="3.30.420.10">
    <property type="entry name" value="Ribonuclease H-like superfamily/Ribonuclease H"/>
    <property type="match status" value="1"/>
</dbReference>
<comment type="caution">
    <text evidence="2">The sequence shown here is derived from an EMBL/GenBank/DDBJ whole genome shotgun (WGS) entry which is preliminary data.</text>
</comment>
<feature type="compositionally biased region" description="Pro residues" evidence="1">
    <location>
        <begin position="405"/>
        <end position="417"/>
    </location>
</feature>
<feature type="compositionally biased region" description="Acidic residues" evidence="1">
    <location>
        <begin position="518"/>
        <end position="542"/>
    </location>
</feature>
<gene>
    <name evidence="2" type="ORF">AAG570_007858</name>
</gene>
<accession>A0ABD0XV12</accession>
<dbReference type="AlphaFoldDB" id="A0ABD0XV12"/>
<feature type="compositionally biased region" description="Basic and acidic residues" evidence="1">
    <location>
        <begin position="362"/>
        <end position="382"/>
    </location>
</feature>
<dbReference type="Proteomes" id="UP001558652">
    <property type="component" value="Unassembled WGS sequence"/>
</dbReference>
<keyword evidence="3" id="KW-1185">Reference proteome</keyword>
<organism evidence="2 3">
    <name type="scientific">Ranatra chinensis</name>
    <dbReference type="NCBI Taxonomy" id="642074"/>
    <lineage>
        <taxon>Eukaryota</taxon>
        <taxon>Metazoa</taxon>
        <taxon>Ecdysozoa</taxon>
        <taxon>Arthropoda</taxon>
        <taxon>Hexapoda</taxon>
        <taxon>Insecta</taxon>
        <taxon>Pterygota</taxon>
        <taxon>Neoptera</taxon>
        <taxon>Paraneoptera</taxon>
        <taxon>Hemiptera</taxon>
        <taxon>Heteroptera</taxon>
        <taxon>Panheteroptera</taxon>
        <taxon>Nepomorpha</taxon>
        <taxon>Nepidae</taxon>
        <taxon>Ranatrinae</taxon>
        <taxon>Ranatra</taxon>
    </lineage>
</organism>
<evidence type="ECO:0000256" key="1">
    <source>
        <dbReference type="SAM" id="MobiDB-lite"/>
    </source>
</evidence>
<evidence type="ECO:0000313" key="2">
    <source>
        <dbReference type="EMBL" id="KAL1110325.1"/>
    </source>
</evidence>
<dbReference type="EMBL" id="JBFDAA010000022">
    <property type="protein sequence ID" value="KAL1110325.1"/>
    <property type="molecule type" value="Genomic_DNA"/>
</dbReference>
<reference evidence="2 3" key="1">
    <citation type="submission" date="2024-07" db="EMBL/GenBank/DDBJ databases">
        <title>Chromosome-level genome assembly of the water stick insect Ranatra chinensis (Heteroptera: Nepidae).</title>
        <authorList>
            <person name="Liu X."/>
        </authorList>
    </citation>
    <scope>NUCLEOTIDE SEQUENCE [LARGE SCALE GENOMIC DNA]</scope>
    <source>
        <strain evidence="2">Cailab_2021Rc</strain>
        <tissue evidence="2">Muscle</tissue>
    </source>
</reference>
<evidence type="ECO:0000313" key="3">
    <source>
        <dbReference type="Proteomes" id="UP001558652"/>
    </source>
</evidence>
<dbReference type="InterPro" id="IPR036397">
    <property type="entry name" value="RNaseH_sf"/>
</dbReference>
<sequence length="542" mass="59783">MGTPKPYRDTTDYCRFIHNAHRRSNRMTVRFGCQSVRKCLLQIDLVLGHPKHKEQAFSYPLPDGVGHAVARPSPSPISALLLRRPGIIFSSSILARTSSKDALLANAAEVNGAWLASFAVPPYSSDLTTSDFHLVRSLQNSLNGQTFNSEEDAIIHLFLSVKTGNSLSLQIMNLPMRWKKSRSSIHQEVILDPTVLILLLAPPKPEARIEISCPYYSPPAKEKLAQMRAVLARAEGDGEGPGAVAGKKLAPVETRNLTGSGDVGEEDGREEKNTDGTIDGDPEGGEDAGHNPPRTGGSEGRAEQEARIPHSQIELNAGNERCGVGGEAPASCKTTRSSGRKKRTRRVSAPSAEIPNSAASEGTEKKGSTRRAERARNSERRTQTGGGAADHGRTSRKRKRSPDSGSPPRPARPPPRMNPEARSSLKHTFRSGRLWITARTNNTLDLKWKFDKKRRVPYPEYSRIKTLTLTSLQNLLYERMRNRERSRLHRSTPNQFPEEEEPITGKYIPETPERPWPEDDSSGSDTSEDSDLEEDGEATDND</sequence>
<feature type="region of interest" description="Disordered" evidence="1">
    <location>
        <begin position="483"/>
        <end position="542"/>
    </location>
</feature>
<proteinExistence type="predicted"/>